<dbReference type="GO" id="GO:0004144">
    <property type="term" value="F:diacylglycerol O-acyltransferase activity"/>
    <property type="evidence" value="ECO:0007669"/>
    <property type="project" value="UniProtKB-EC"/>
</dbReference>
<dbReference type="EMBL" id="BLXT01005746">
    <property type="protein sequence ID" value="GFO25441.1"/>
    <property type="molecule type" value="Genomic_DNA"/>
</dbReference>
<dbReference type="InterPro" id="IPR014371">
    <property type="entry name" value="Oat_ACAT_DAG_ARE"/>
</dbReference>
<evidence type="ECO:0000313" key="9">
    <source>
        <dbReference type="EMBL" id="GFO25441.1"/>
    </source>
</evidence>
<sequence length="346" mass="38233">MSTTGTRSRIRRAQSTNKMEDSQQTERRNMFASGNDKSKPSGSMTLTGGASRPRLGVSSGGKMRESYGATVRKRGRGSGQRMREVYSKIRNGESRASQEISELSELGATNGHTGLGIPGSVRKDSSGSTDSGDSDGQLLCTEDRCIMDSTKSHARKRNVKSASESHVCSKSMFAATTGKLCRFCRGEMQASRSVRERATTDPSEVSTLYSRAKAFRRSLSDMLPKWLSEPEFMMHAKPRLSKDHIHRNTDSLFSTSSGFTNYYGILNLALILLVLGNARLFLENIMKYGILINSSFLKFFLREPYNWPNLLLTMSLPIYPGIALLTEKALMKVSSENGTEEESGIL</sequence>
<evidence type="ECO:0000256" key="8">
    <source>
        <dbReference type="SAM" id="Phobius"/>
    </source>
</evidence>
<feature type="transmembrane region" description="Helical" evidence="8">
    <location>
        <begin position="262"/>
        <end position="282"/>
    </location>
</feature>
<dbReference type="GO" id="GO:0019432">
    <property type="term" value="P:triglyceride biosynthetic process"/>
    <property type="evidence" value="ECO:0007669"/>
    <property type="project" value="TreeGrafter"/>
</dbReference>
<keyword evidence="8" id="KW-0812">Transmembrane</keyword>
<protein>
    <recommendedName>
        <fullName evidence="3">diacylglycerol O-acyltransferase</fullName>
        <ecNumber evidence="3">2.3.1.20</ecNumber>
    </recommendedName>
</protein>
<evidence type="ECO:0000313" key="10">
    <source>
        <dbReference type="Proteomes" id="UP000735302"/>
    </source>
</evidence>
<keyword evidence="10" id="KW-1185">Reference proteome</keyword>
<comment type="pathway">
    <text evidence="2">Lipid metabolism.</text>
</comment>
<dbReference type="PANTHER" id="PTHR10408:SF7">
    <property type="entry name" value="DIACYLGLYCEROL O-ACYLTRANSFERASE 1"/>
    <property type="match status" value="1"/>
</dbReference>
<accession>A0AAV4C235</accession>
<feature type="region of interest" description="Disordered" evidence="7">
    <location>
        <begin position="1"/>
        <end position="135"/>
    </location>
</feature>
<keyword evidence="8" id="KW-0472">Membrane</keyword>
<feature type="compositionally biased region" description="Basic and acidic residues" evidence="7">
    <location>
        <begin position="18"/>
        <end position="29"/>
    </location>
</feature>
<keyword evidence="8" id="KW-1133">Transmembrane helix</keyword>
<evidence type="ECO:0000256" key="6">
    <source>
        <dbReference type="ARBA" id="ARBA00023315"/>
    </source>
</evidence>
<keyword evidence="6" id="KW-0012">Acyltransferase</keyword>
<dbReference type="Proteomes" id="UP000735302">
    <property type="component" value="Unassembled WGS sequence"/>
</dbReference>
<evidence type="ECO:0000256" key="3">
    <source>
        <dbReference type="ARBA" id="ARBA00013244"/>
    </source>
</evidence>
<feature type="compositionally biased region" description="Polar residues" evidence="7">
    <location>
        <begin position="1"/>
        <end position="17"/>
    </location>
</feature>
<dbReference type="GO" id="GO:0005789">
    <property type="term" value="C:endoplasmic reticulum membrane"/>
    <property type="evidence" value="ECO:0007669"/>
    <property type="project" value="UniProtKB-SubCell"/>
</dbReference>
<comment type="subcellular location">
    <subcellularLocation>
        <location evidence="1">Endoplasmic reticulum membrane</location>
        <topology evidence="1">Multi-pass membrane protein</topology>
    </subcellularLocation>
</comment>
<evidence type="ECO:0000256" key="5">
    <source>
        <dbReference type="ARBA" id="ARBA00022824"/>
    </source>
</evidence>
<reference evidence="9 10" key="1">
    <citation type="journal article" date="2021" name="Elife">
        <title>Chloroplast acquisition without the gene transfer in kleptoplastic sea slugs, Plakobranchus ocellatus.</title>
        <authorList>
            <person name="Maeda T."/>
            <person name="Takahashi S."/>
            <person name="Yoshida T."/>
            <person name="Shimamura S."/>
            <person name="Takaki Y."/>
            <person name="Nagai Y."/>
            <person name="Toyoda A."/>
            <person name="Suzuki Y."/>
            <person name="Arimoto A."/>
            <person name="Ishii H."/>
            <person name="Satoh N."/>
            <person name="Nishiyama T."/>
            <person name="Hasebe M."/>
            <person name="Maruyama T."/>
            <person name="Minagawa J."/>
            <person name="Obokata J."/>
            <person name="Shigenobu S."/>
        </authorList>
    </citation>
    <scope>NUCLEOTIDE SEQUENCE [LARGE SCALE GENOMIC DNA]</scope>
</reference>
<keyword evidence="4" id="KW-0808">Transferase</keyword>
<gene>
    <name evidence="9" type="ORF">PoB_005194600</name>
</gene>
<evidence type="ECO:0000256" key="2">
    <source>
        <dbReference type="ARBA" id="ARBA00005189"/>
    </source>
</evidence>
<feature type="compositionally biased region" description="Basic and acidic residues" evidence="7">
    <location>
        <begin position="81"/>
        <end position="93"/>
    </location>
</feature>
<proteinExistence type="predicted"/>
<organism evidence="9 10">
    <name type="scientific">Plakobranchus ocellatus</name>
    <dbReference type="NCBI Taxonomy" id="259542"/>
    <lineage>
        <taxon>Eukaryota</taxon>
        <taxon>Metazoa</taxon>
        <taxon>Spiralia</taxon>
        <taxon>Lophotrochozoa</taxon>
        <taxon>Mollusca</taxon>
        <taxon>Gastropoda</taxon>
        <taxon>Heterobranchia</taxon>
        <taxon>Euthyneura</taxon>
        <taxon>Panpulmonata</taxon>
        <taxon>Sacoglossa</taxon>
        <taxon>Placobranchoidea</taxon>
        <taxon>Plakobranchidae</taxon>
        <taxon>Plakobranchus</taxon>
    </lineage>
</organism>
<feature type="compositionally biased region" description="Low complexity" evidence="7">
    <location>
        <begin position="126"/>
        <end position="135"/>
    </location>
</feature>
<evidence type="ECO:0000256" key="7">
    <source>
        <dbReference type="SAM" id="MobiDB-lite"/>
    </source>
</evidence>
<evidence type="ECO:0000256" key="1">
    <source>
        <dbReference type="ARBA" id="ARBA00004477"/>
    </source>
</evidence>
<dbReference type="PANTHER" id="PTHR10408">
    <property type="entry name" value="STEROL O-ACYLTRANSFERASE"/>
    <property type="match status" value="1"/>
</dbReference>
<evidence type="ECO:0000256" key="4">
    <source>
        <dbReference type="ARBA" id="ARBA00022679"/>
    </source>
</evidence>
<comment type="caution">
    <text evidence="9">The sequence shown here is derived from an EMBL/GenBank/DDBJ whole genome shotgun (WGS) entry which is preliminary data.</text>
</comment>
<dbReference type="EC" id="2.3.1.20" evidence="3"/>
<keyword evidence="5" id="KW-0256">Endoplasmic reticulum</keyword>
<dbReference type="AlphaFoldDB" id="A0AAV4C235"/>
<name>A0AAV4C235_9GAST</name>